<dbReference type="AlphaFoldDB" id="A0A8C3X383"/>
<evidence type="ECO:0000313" key="3">
    <source>
        <dbReference type="Proteomes" id="UP000694540"/>
    </source>
</evidence>
<reference evidence="2" key="1">
    <citation type="submission" date="2025-08" db="UniProtKB">
        <authorList>
            <consortium name="Ensembl"/>
        </authorList>
    </citation>
    <scope>IDENTIFICATION</scope>
</reference>
<feature type="region of interest" description="Disordered" evidence="1">
    <location>
        <begin position="1"/>
        <end position="105"/>
    </location>
</feature>
<evidence type="ECO:0000313" key="2">
    <source>
        <dbReference type="Ensembl" id="ENSCWAP00000018871.1"/>
    </source>
</evidence>
<feature type="region of interest" description="Disordered" evidence="1">
    <location>
        <begin position="118"/>
        <end position="144"/>
    </location>
</feature>
<accession>A0A8C3X383</accession>
<feature type="compositionally biased region" description="Basic and acidic residues" evidence="1">
    <location>
        <begin position="14"/>
        <end position="27"/>
    </location>
</feature>
<sequence length="178" mass="18920">MGDQAGLLTGRMKPAGERLRTRSDTRSTRPRRSSRRQGLQAGSPPPLPGTRRTGGCRAPGWPTPPAPRKTCSPATRRPPSSKRSARSSCGSPRNRAPCRTSTADRPCASQICQVSASCGSQAGRKSAERAFGRGRASPGPRARGREQVAILEEGHESCDSPSCFFLPVGGFRDHLGLS</sequence>
<dbReference type="Ensembl" id="ENSCWAT00000020477.1">
    <property type="protein sequence ID" value="ENSCWAP00000018871.1"/>
    <property type="gene ID" value="ENSCWAG00000014513.1"/>
</dbReference>
<proteinExistence type="predicted"/>
<protein>
    <submittedName>
        <fullName evidence="2">Uncharacterized protein</fullName>
    </submittedName>
</protein>
<name>A0A8C3X383_9CETA</name>
<reference evidence="2" key="2">
    <citation type="submission" date="2025-09" db="UniProtKB">
        <authorList>
            <consortium name="Ensembl"/>
        </authorList>
    </citation>
    <scope>IDENTIFICATION</scope>
</reference>
<organism evidence="2 3">
    <name type="scientific">Catagonus wagneri</name>
    <name type="common">Chacoan peccary</name>
    <dbReference type="NCBI Taxonomy" id="51154"/>
    <lineage>
        <taxon>Eukaryota</taxon>
        <taxon>Metazoa</taxon>
        <taxon>Chordata</taxon>
        <taxon>Craniata</taxon>
        <taxon>Vertebrata</taxon>
        <taxon>Euteleostomi</taxon>
        <taxon>Mammalia</taxon>
        <taxon>Eutheria</taxon>
        <taxon>Laurasiatheria</taxon>
        <taxon>Artiodactyla</taxon>
        <taxon>Suina</taxon>
        <taxon>Tayassuidae</taxon>
        <taxon>Catagonus</taxon>
    </lineage>
</organism>
<keyword evidence="3" id="KW-1185">Reference proteome</keyword>
<dbReference type="Proteomes" id="UP000694540">
    <property type="component" value="Unplaced"/>
</dbReference>
<dbReference type="GeneTree" id="ENSGT00960000190763"/>
<evidence type="ECO:0000256" key="1">
    <source>
        <dbReference type="SAM" id="MobiDB-lite"/>
    </source>
</evidence>